<dbReference type="AlphaFoldDB" id="A0A834PAW1"/>
<reference evidence="2" key="1">
    <citation type="journal article" date="2020" name="G3 (Bethesda)">
        <title>High-Quality Assemblies for Three Invasive Social Wasps from the &lt;i&gt;Vespula&lt;/i&gt; Genus.</title>
        <authorList>
            <person name="Harrop T.W.R."/>
            <person name="Guhlin J."/>
            <person name="McLaughlin G.M."/>
            <person name="Permina E."/>
            <person name="Stockwell P."/>
            <person name="Gilligan J."/>
            <person name="Le Lec M.F."/>
            <person name="Gruber M.A.M."/>
            <person name="Quinn O."/>
            <person name="Lovegrove M."/>
            <person name="Duncan E.J."/>
            <person name="Remnant E.J."/>
            <person name="Van Eeckhoven J."/>
            <person name="Graham B."/>
            <person name="Knapp R.A."/>
            <person name="Langford K.W."/>
            <person name="Kronenberg Z."/>
            <person name="Press M.O."/>
            <person name="Eacker S.M."/>
            <person name="Wilson-Rankin E.E."/>
            <person name="Purcell J."/>
            <person name="Lester P.J."/>
            <person name="Dearden P.K."/>
        </authorList>
    </citation>
    <scope>NUCLEOTIDE SEQUENCE</scope>
    <source>
        <strain evidence="2">Volc-1</strain>
    </source>
</reference>
<evidence type="ECO:0000313" key="2">
    <source>
        <dbReference type="EMBL" id="KAF7434740.1"/>
    </source>
</evidence>
<organism evidence="2 3">
    <name type="scientific">Vespula pensylvanica</name>
    <name type="common">Western yellow jacket</name>
    <name type="synonym">Wasp</name>
    <dbReference type="NCBI Taxonomy" id="30213"/>
    <lineage>
        <taxon>Eukaryota</taxon>
        <taxon>Metazoa</taxon>
        <taxon>Ecdysozoa</taxon>
        <taxon>Arthropoda</taxon>
        <taxon>Hexapoda</taxon>
        <taxon>Insecta</taxon>
        <taxon>Pterygota</taxon>
        <taxon>Neoptera</taxon>
        <taxon>Endopterygota</taxon>
        <taxon>Hymenoptera</taxon>
        <taxon>Apocrita</taxon>
        <taxon>Aculeata</taxon>
        <taxon>Vespoidea</taxon>
        <taxon>Vespidae</taxon>
        <taxon>Vespinae</taxon>
        <taxon>Vespula</taxon>
    </lineage>
</organism>
<dbReference type="Proteomes" id="UP000600918">
    <property type="component" value="Unassembled WGS sequence"/>
</dbReference>
<proteinExistence type="predicted"/>
<accession>A0A834PAW1</accession>
<protein>
    <submittedName>
        <fullName evidence="2">Uncharacterized protein</fullName>
    </submittedName>
</protein>
<gene>
    <name evidence="2" type="ORF">H0235_002931</name>
</gene>
<keyword evidence="3" id="KW-1185">Reference proteome</keyword>
<evidence type="ECO:0000256" key="1">
    <source>
        <dbReference type="SAM" id="MobiDB-lite"/>
    </source>
</evidence>
<dbReference type="EMBL" id="JACSDY010000002">
    <property type="protein sequence ID" value="KAF7434740.1"/>
    <property type="molecule type" value="Genomic_DNA"/>
</dbReference>
<sequence>MAGPLTVTERLPLSREKKQKNVDSKDEEKTEERQEKKKKEKEEKSSDQRSVVIGQTVVCKSQINVIGAVLDIPSKAAG</sequence>
<evidence type="ECO:0000313" key="3">
    <source>
        <dbReference type="Proteomes" id="UP000600918"/>
    </source>
</evidence>
<name>A0A834PAW1_VESPE</name>
<feature type="region of interest" description="Disordered" evidence="1">
    <location>
        <begin position="1"/>
        <end position="51"/>
    </location>
</feature>
<comment type="caution">
    <text evidence="2">The sequence shown here is derived from an EMBL/GenBank/DDBJ whole genome shotgun (WGS) entry which is preliminary data.</text>
</comment>
<feature type="compositionally biased region" description="Basic and acidic residues" evidence="1">
    <location>
        <begin position="12"/>
        <end position="47"/>
    </location>
</feature>